<reference evidence="2" key="1">
    <citation type="submission" date="2021-02" db="EMBL/GenBank/DDBJ databases">
        <authorList>
            <person name="Nowell W R."/>
        </authorList>
    </citation>
    <scope>NUCLEOTIDE SEQUENCE</scope>
    <source>
        <strain evidence="2">Ploen Becks lab</strain>
    </source>
</reference>
<sequence>MEKLPSEKPEYDKFIKEAVVDKQKLGAVTARDRIVDLIQRISNYYKQTKQEKLNKMEKQQDVLNKRVQELLGEKKESDPSREPTNGNFFF</sequence>
<evidence type="ECO:0000313" key="2">
    <source>
        <dbReference type="EMBL" id="CAF0805253.1"/>
    </source>
</evidence>
<accession>A0A813T279</accession>
<feature type="region of interest" description="Disordered" evidence="1">
    <location>
        <begin position="71"/>
        <end position="90"/>
    </location>
</feature>
<feature type="compositionally biased region" description="Basic and acidic residues" evidence="1">
    <location>
        <begin position="71"/>
        <end position="81"/>
    </location>
</feature>
<proteinExistence type="predicted"/>
<keyword evidence="3" id="KW-1185">Reference proteome</keyword>
<dbReference type="AlphaFoldDB" id="A0A813T279"/>
<evidence type="ECO:0000256" key="1">
    <source>
        <dbReference type="SAM" id="MobiDB-lite"/>
    </source>
</evidence>
<comment type="caution">
    <text evidence="2">The sequence shown here is derived from an EMBL/GenBank/DDBJ whole genome shotgun (WGS) entry which is preliminary data.</text>
</comment>
<protein>
    <submittedName>
        <fullName evidence="2">Uncharacterized protein</fullName>
    </submittedName>
</protein>
<dbReference type="EMBL" id="CAJNOC010000805">
    <property type="protein sequence ID" value="CAF0805253.1"/>
    <property type="molecule type" value="Genomic_DNA"/>
</dbReference>
<name>A0A813T279_9BILA</name>
<evidence type="ECO:0000313" key="3">
    <source>
        <dbReference type="Proteomes" id="UP000663879"/>
    </source>
</evidence>
<gene>
    <name evidence="2" type="ORF">OXX778_LOCUS6682</name>
</gene>
<dbReference type="Proteomes" id="UP000663879">
    <property type="component" value="Unassembled WGS sequence"/>
</dbReference>
<organism evidence="2 3">
    <name type="scientific">Brachionus calyciflorus</name>
    <dbReference type="NCBI Taxonomy" id="104777"/>
    <lineage>
        <taxon>Eukaryota</taxon>
        <taxon>Metazoa</taxon>
        <taxon>Spiralia</taxon>
        <taxon>Gnathifera</taxon>
        <taxon>Rotifera</taxon>
        <taxon>Eurotatoria</taxon>
        <taxon>Monogononta</taxon>
        <taxon>Pseudotrocha</taxon>
        <taxon>Ploima</taxon>
        <taxon>Brachionidae</taxon>
        <taxon>Brachionus</taxon>
    </lineage>
</organism>